<feature type="compositionally biased region" description="Pro residues" evidence="10">
    <location>
        <begin position="485"/>
        <end position="495"/>
    </location>
</feature>
<dbReference type="GO" id="GO:0008270">
    <property type="term" value="F:zinc ion binding"/>
    <property type="evidence" value="ECO:0007669"/>
    <property type="project" value="UniProtKB-UniRule"/>
</dbReference>
<evidence type="ECO:0000256" key="4">
    <source>
        <dbReference type="ARBA" id="ARBA00022771"/>
    </source>
</evidence>
<dbReference type="InterPro" id="IPR003769">
    <property type="entry name" value="ClpS_core"/>
</dbReference>
<evidence type="ECO:0000256" key="7">
    <source>
        <dbReference type="ARBA" id="ARBA00046341"/>
    </source>
</evidence>
<keyword evidence="4 9" id="KW-0863">Zinc-finger</keyword>
<dbReference type="FunFam" id="2.10.110.30:FF:000001">
    <property type="entry name" value="E3 ubiquitin-protein ligase UBR2 isoform 1"/>
    <property type="match status" value="1"/>
</dbReference>
<dbReference type="Proteomes" id="UP001303373">
    <property type="component" value="Chromosome 4"/>
</dbReference>
<dbReference type="PANTHER" id="PTHR21497:SF24">
    <property type="entry name" value="E3 UBIQUITIN-PROTEIN LIGASE UBR1"/>
    <property type="match status" value="1"/>
</dbReference>
<dbReference type="GO" id="GO:0061630">
    <property type="term" value="F:ubiquitin protein ligase activity"/>
    <property type="evidence" value="ECO:0007669"/>
    <property type="project" value="UniProtKB-UniRule"/>
</dbReference>
<dbReference type="InterPro" id="IPR039164">
    <property type="entry name" value="UBR1-like"/>
</dbReference>
<reference evidence="12 13" key="1">
    <citation type="submission" date="2023-11" db="EMBL/GenBank/DDBJ databases">
        <title>An acidophilic fungus is an integral part of prey digestion in a carnivorous sundew plant.</title>
        <authorList>
            <person name="Tsai I.J."/>
        </authorList>
    </citation>
    <scope>NUCLEOTIDE SEQUENCE [LARGE SCALE GENOMIC DNA]</scope>
    <source>
        <strain evidence="12">169a</strain>
    </source>
</reference>
<organism evidence="12 13">
    <name type="scientific">Acrodontium crateriforme</name>
    <dbReference type="NCBI Taxonomy" id="150365"/>
    <lineage>
        <taxon>Eukaryota</taxon>
        <taxon>Fungi</taxon>
        <taxon>Dikarya</taxon>
        <taxon>Ascomycota</taxon>
        <taxon>Pezizomycotina</taxon>
        <taxon>Dothideomycetes</taxon>
        <taxon>Dothideomycetidae</taxon>
        <taxon>Mycosphaerellales</taxon>
        <taxon>Teratosphaeriaceae</taxon>
        <taxon>Acrodontium</taxon>
    </lineage>
</organism>
<dbReference type="SMART" id="SM00396">
    <property type="entry name" value="ZnF_UBR1"/>
    <property type="match status" value="1"/>
</dbReference>
<feature type="region of interest" description="Disordered" evidence="10">
    <location>
        <begin position="1621"/>
        <end position="1643"/>
    </location>
</feature>
<dbReference type="GO" id="GO:0005737">
    <property type="term" value="C:cytoplasm"/>
    <property type="evidence" value="ECO:0007669"/>
    <property type="project" value="TreeGrafter"/>
</dbReference>
<dbReference type="InterPro" id="IPR036390">
    <property type="entry name" value="WH_DNA-bd_sf"/>
</dbReference>
<feature type="compositionally biased region" description="Polar residues" evidence="10">
    <location>
        <begin position="1629"/>
        <end position="1643"/>
    </location>
</feature>
<dbReference type="SUPFAM" id="SSF46785">
    <property type="entry name" value="Winged helix' DNA-binding domain"/>
    <property type="match status" value="1"/>
</dbReference>
<name>A0AAQ3M2E7_9PEZI</name>
<dbReference type="PROSITE" id="PS51157">
    <property type="entry name" value="ZF_UBR"/>
    <property type="match status" value="1"/>
</dbReference>
<feature type="region of interest" description="Disordered" evidence="10">
    <location>
        <begin position="159"/>
        <end position="187"/>
    </location>
</feature>
<evidence type="ECO:0000256" key="9">
    <source>
        <dbReference type="RuleBase" id="RU366018"/>
    </source>
</evidence>
<evidence type="ECO:0000256" key="10">
    <source>
        <dbReference type="SAM" id="MobiDB-lite"/>
    </source>
</evidence>
<feature type="domain" description="UBR-type" evidence="11">
    <location>
        <begin position="87"/>
        <end position="159"/>
    </location>
</feature>
<comment type="similarity">
    <text evidence="7 9">Belongs to the E3 ubiquitin-protein ligase UBR1-like family.</text>
</comment>
<dbReference type="Pfam" id="PF02207">
    <property type="entry name" value="zf-UBR"/>
    <property type="match status" value="1"/>
</dbReference>
<feature type="zinc finger region" description="UBR-type" evidence="8">
    <location>
        <begin position="87"/>
        <end position="159"/>
    </location>
</feature>
<accession>A0AAQ3M2E7</accession>
<dbReference type="InterPro" id="IPR044046">
    <property type="entry name" value="E3_ligase_UBR-like_C"/>
</dbReference>
<feature type="region of interest" description="Disordered" evidence="10">
    <location>
        <begin position="481"/>
        <end position="534"/>
    </location>
</feature>
<dbReference type="GO" id="GO:0000151">
    <property type="term" value="C:ubiquitin ligase complex"/>
    <property type="evidence" value="ECO:0007669"/>
    <property type="project" value="TreeGrafter"/>
</dbReference>
<dbReference type="PANTHER" id="PTHR21497">
    <property type="entry name" value="UBIQUITIN LIGASE E3 ALPHA-RELATED"/>
    <property type="match status" value="1"/>
</dbReference>
<keyword evidence="6 9" id="KW-0862">Zinc</keyword>
<sequence length="2125" mass="239620">MQSQLSDEHALARQLIIQPSAFGNRYSDAADRHLRQVLFRSLACGRDDYLRLFFPNGTPTNTSEPWLLSTAQEAVGGAEYTAAAKGHQCGHIVKAGESTYHCKTCSVDDTCLLCARCYEASDHEGHIVFISVSTGNSGMCDCGDPEAWRRPVHCSIHTADEQDSTTGQPSKDKDKASTEPLGSQLPPELVRSIRSTISKAMDYVCDVFSCSPEQLRLPKTKESIEKDERTSRLAGPIEEPVDPEPEYVLILWNDEKHSVDDVQNQVARACAQTKSFGLRKAQEVDDVGRSCVHYSRDLSTLLKMASIIEQIKVTVTIRSARDTFREQMCATIIDWIKDISGCVVGPEAHLLKNIVCEELFNPWRTGSQATNMDIGLAGIDDHEREDREKSSRRYAAFMHPLQGNVVRVQIEVDDVENDQVDDEDENEDYDEIDDMDMEDDDMEIEIDDIGNRRTGVTNTEADMDIDILDENEDMTEALEATLAGYPPPPPPPPPQGQRRRAGTAADSEDGETEQTRPSSNAPYENIPRTPRVIGSRSKILRPSKHWLDKPDGFRGPRPTEPCENLWQRVRIDYLILYDLRLWKNLRIDLRNLFITTVVILPHFKRILGLRIASLYTALAQLYLIADREPDHSIVNLTVQVLTTPTVTQEVVERANFLSNLMAILYTFLTTRQVGFPEDVNRKASLAFDSGTVTNRRIFHFFLDLRWLFQSEFIHYRMRVEPRYLLQFLDLVKLHQGVCPNVRATGEHVEYESEAWISASMIVKEINKLCKAVAMAFAPKADSEENNGHLERAIRTVAQVTMINSFGYERRRFHAAEAKEDLAWHLIGPFGDVDKMYSVPKHVVQSEPMSFHHALHYLLSWLLEEGKLMSREDMRRLLHFTYADLKDPFNISRAAPAPSTLTPDELLAAIFEHPLRVCVWLVQMKAGMWVRNGMTLRHQAHGYRSVANRDVGYQRDIMMVQTGLVLCGSDDEPPGERFLAQMIDRFQMTAWFNGDYSVVPGFEEPQQLDVIEDFFHLLITALSERGNLIPSRNAKEQQERILQHDVAHALCFKPLSFSDLASRVTEKVGESDDFNRVLDDMTIYRAPEGLTDTGVFELKPEYIDLVDPYYAHYSRNHREEAENIYKQHVAQKLGKKAEDVVYEPNLQPIHSGLFKTLSAVTATPLFVQVLKSALQYAVGLRVHAPNMQSTRVESFLHMVLHLTMLATIEEKDDSSNNGFSKLAASQGDETLISLLLIIYRMEEYASCHATIKAILRKMQNRQPEKLGPAIGILGGALDRAETGSPASLSADDKERKKQEALARQARVMAQMKQQQNSFLQNQGMSLFGEDYEDEDMDDMSAAEGLSVTSQQKKTLSFPSGTCILCQEETSDQRLYGTFAFLGESDILRSTPIKDPDYVEEVMDIPASLDRSAEDIRPFGVAGKNRATIQKVAAGGKVIETERHGLSKGFPHLQNAVKGPVSTSCGHIMHYSCFELYIAATQRRHTQQIARSHPENINVKEFICPLCKALGNNFIPIIWKAKECAHDHELHAAKGFPDWLTNVDHSYHADLSFLENSVLMMDRQMDEAQDSYSKRSSKYVSELFTAPLVANLQELALDPSSPTSTTPQTRLRRGYSLSTLFRMNRPDTHSGLDSPTLSPSTDQPQRMTELVRAYQRIDESLRANKLDLLPQVDGTSLNAVIPLSRSLGLSVSAFEIAHRGVASTPFGTSLLAELSEQNLTHLRILSETIESYIAVNVLRPHAINGLARSIAKRRNIITAQLFGVESEIAMIKLKDFAGFLFQDDVFLFFADWLTIMAPDVTEAAEVLQLCYWAEMVKTIFVYERLGADLTPIVGQRSTPISDAFKLAVNGMMSIGMHNVPTERNERQLQGIRIILTKQAQVFLRKAIVLMHVRYGLDFDCPPNLDAMSMDELPRLTALLHVSPMEDYFDLYTSQSTASEKLREITKRWLYQASAIVEHEDDLSISSIRVSHPAIFELVGLPKNYDTLVEECTKRKCPTTGKEVTDPAICLICGEIFCSQAVCCSNEKRKGGCYQHLERCGSTVGVFISIRKCMVLFAHGPGNGSYGHAPYLDKHGEVDPTLRRHHQLFLNRKRYDKLLRDAWLNHMIPTVISRKLEGDINPGGWETL</sequence>
<proteinExistence type="inferred from homology"/>
<dbReference type="InterPro" id="IPR055194">
    <property type="entry name" value="UBR1-like_WH"/>
</dbReference>
<protein>
    <recommendedName>
        <fullName evidence="9">E3 ubiquitin-protein ligase</fullName>
        <ecNumber evidence="9">2.3.2.27</ecNumber>
    </recommendedName>
</protein>
<dbReference type="CDD" id="cd16482">
    <property type="entry name" value="RING-H2_UBR1-like"/>
    <property type="match status" value="1"/>
</dbReference>
<evidence type="ECO:0000313" key="12">
    <source>
        <dbReference type="EMBL" id="WPH00160.1"/>
    </source>
</evidence>
<comment type="function">
    <text evidence="9">Ubiquitin ligase protein which is a component of the N-end rule pathway. Recognizes and binds to proteins bearing specific N-terminal residues that are destabilizing according to the N-end rule, leading to their ubiquitination and subsequent degradation.</text>
</comment>
<evidence type="ECO:0000256" key="3">
    <source>
        <dbReference type="ARBA" id="ARBA00022723"/>
    </source>
</evidence>
<dbReference type="EC" id="2.3.2.27" evidence="9"/>
<dbReference type="EMBL" id="CP138583">
    <property type="protein sequence ID" value="WPH00160.1"/>
    <property type="molecule type" value="Genomic_DNA"/>
</dbReference>
<evidence type="ECO:0000256" key="2">
    <source>
        <dbReference type="ARBA" id="ARBA00022679"/>
    </source>
</evidence>
<comment type="pathway">
    <text evidence="9">Protein modification; protein ubiquitination.</text>
</comment>
<dbReference type="InterPro" id="IPR042065">
    <property type="entry name" value="E3_ELL-like"/>
</dbReference>
<keyword evidence="2 9" id="KW-0808">Transferase</keyword>
<dbReference type="Gene3D" id="2.10.110.30">
    <property type="match status" value="1"/>
</dbReference>
<evidence type="ECO:0000256" key="1">
    <source>
        <dbReference type="ARBA" id="ARBA00000900"/>
    </source>
</evidence>
<keyword evidence="5 9" id="KW-0833">Ubl conjugation pathway</keyword>
<dbReference type="Pfam" id="PF18995">
    <property type="entry name" value="PRT6_C"/>
    <property type="match status" value="1"/>
</dbReference>
<dbReference type="Gene3D" id="1.10.10.2670">
    <property type="entry name" value="E3 ubiquitin-protein ligase"/>
    <property type="match status" value="1"/>
</dbReference>
<dbReference type="GO" id="GO:0071596">
    <property type="term" value="P:ubiquitin-dependent protein catabolic process via the N-end rule pathway"/>
    <property type="evidence" value="ECO:0007669"/>
    <property type="project" value="UniProtKB-UniRule"/>
</dbReference>
<keyword evidence="3 9" id="KW-0479">Metal-binding</keyword>
<dbReference type="GO" id="GO:0016567">
    <property type="term" value="P:protein ubiquitination"/>
    <property type="evidence" value="ECO:0007669"/>
    <property type="project" value="UniProtKB-UniRule"/>
</dbReference>
<evidence type="ECO:0000256" key="5">
    <source>
        <dbReference type="ARBA" id="ARBA00022786"/>
    </source>
</evidence>
<keyword evidence="13" id="KW-1185">Reference proteome</keyword>
<gene>
    <name evidence="12" type="ORF">R9X50_00298300</name>
</gene>
<evidence type="ECO:0000259" key="11">
    <source>
        <dbReference type="PROSITE" id="PS51157"/>
    </source>
</evidence>
<comment type="catalytic activity">
    <reaction evidence="1 9">
        <text>S-ubiquitinyl-[E2 ubiquitin-conjugating enzyme]-L-cysteine + [acceptor protein]-L-lysine = [E2 ubiquitin-conjugating enzyme]-L-cysteine + N(6)-ubiquitinyl-[acceptor protein]-L-lysine.</text>
        <dbReference type="EC" id="2.3.2.27"/>
    </reaction>
</comment>
<evidence type="ECO:0000313" key="13">
    <source>
        <dbReference type="Proteomes" id="UP001303373"/>
    </source>
</evidence>
<dbReference type="Pfam" id="PF02617">
    <property type="entry name" value="ClpS"/>
    <property type="match status" value="1"/>
</dbReference>
<dbReference type="Pfam" id="PF22960">
    <property type="entry name" value="WHD_UBR1"/>
    <property type="match status" value="1"/>
</dbReference>
<evidence type="ECO:0000256" key="6">
    <source>
        <dbReference type="ARBA" id="ARBA00022833"/>
    </source>
</evidence>
<evidence type="ECO:0000256" key="8">
    <source>
        <dbReference type="PROSITE-ProRule" id="PRU00508"/>
    </source>
</evidence>
<dbReference type="CDD" id="cd19673">
    <property type="entry name" value="UBR-box_UBR3"/>
    <property type="match status" value="1"/>
</dbReference>
<dbReference type="InterPro" id="IPR003126">
    <property type="entry name" value="Znf_UBR"/>
</dbReference>